<feature type="chain" id="PRO_5047541898" evidence="1">
    <location>
        <begin position="26"/>
        <end position="602"/>
    </location>
</feature>
<proteinExistence type="predicted"/>
<dbReference type="NCBIfam" id="TIGR04183">
    <property type="entry name" value="Por_Secre_tail"/>
    <property type="match status" value="1"/>
</dbReference>
<evidence type="ECO:0000259" key="2">
    <source>
        <dbReference type="Pfam" id="PF18962"/>
    </source>
</evidence>
<evidence type="ECO:0000313" key="3">
    <source>
        <dbReference type="EMBL" id="MFD2531596.1"/>
    </source>
</evidence>
<dbReference type="Proteomes" id="UP001597460">
    <property type="component" value="Unassembled WGS sequence"/>
</dbReference>
<evidence type="ECO:0000256" key="1">
    <source>
        <dbReference type="SAM" id="SignalP"/>
    </source>
</evidence>
<feature type="domain" description="Secretion system C-terminal sorting" evidence="2">
    <location>
        <begin position="524"/>
        <end position="599"/>
    </location>
</feature>
<protein>
    <submittedName>
        <fullName evidence="3">T9SS type A sorting domain-containing protein</fullName>
    </submittedName>
</protein>
<keyword evidence="4" id="KW-1185">Reference proteome</keyword>
<feature type="signal peptide" evidence="1">
    <location>
        <begin position="1"/>
        <end position="25"/>
    </location>
</feature>
<sequence>MLKRIILLGLLITVFGTANSIAQFAGGSGTEEDPYQISTVEQLQEIKYYLSSNFILINDIDASITSTWNDSTGFETIGDSDFNFTGSLDGGNYTIDSLFIKRGISSETNYYAGLFRVIVGATIRNLNISNIRVSGSSYVGGVVGTMHSSKISNVTLSGVIKAESYIVGAIAGRISTNSLIENVEVNAEVDGVNEVGGIVGENRSGSLINVHMNGHVKGISTIGGLVGINGLTNYGSDNAVIKNSSSSATVIVDSASFGNITGGLVGLNNRFGVIDSSSSSSEIYAFSQVGGLAGTNSGEIYNSMYNGILNAESSEIGGIAGLNSGYGVIESSKSLSTINGINYVGGLVGTNTSIIRKSYSKSIVTGIDKVGGIVGYNYTEDSSIHDVYALGQVAGNTEVGGAIGVNAEFIEISNAFISVSVEGEEDFGAFAGVNSGSISGSYWNEDSSSVNRPVGRGYYDGINRLNTNEMTGTSASQNMVEFDFTNIWKVTEEFPALQWEEVEGIPTSIEKSEAINDYRLLQNYPNPFNPTTQIRYGIPQAAEVELTIFNMLGQKVVTLVNQKQSAGWHTATFDASGLSSGFYIYRIQAGEFVSTKKLMLIK</sequence>
<keyword evidence="1" id="KW-0732">Signal</keyword>
<accession>A0ABW5JHQ7</accession>
<dbReference type="InterPro" id="IPR026444">
    <property type="entry name" value="Secre_tail"/>
</dbReference>
<dbReference type="EMBL" id="JBHULI010000005">
    <property type="protein sequence ID" value="MFD2531596.1"/>
    <property type="molecule type" value="Genomic_DNA"/>
</dbReference>
<evidence type="ECO:0000313" key="4">
    <source>
        <dbReference type="Proteomes" id="UP001597460"/>
    </source>
</evidence>
<dbReference type="Gene3D" id="2.60.40.4070">
    <property type="match status" value="1"/>
</dbReference>
<name>A0ABW5JHQ7_9BACT</name>
<reference evidence="4" key="1">
    <citation type="journal article" date="2019" name="Int. J. Syst. Evol. Microbiol.">
        <title>The Global Catalogue of Microorganisms (GCM) 10K type strain sequencing project: providing services to taxonomists for standard genome sequencing and annotation.</title>
        <authorList>
            <consortium name="The Broad Institute Genomics Platform"/>
            <consortium name="The Broad Institute Genome Sequencing Center for Infectious Disease"/>
            <person name="Wu L."/>
            <person name="Ma J."/>
        </authorList>
    </citation>
    <scope>NUCLEOTIDE SEQUENCE [LARGE SCALE GENOMIC DNA]</scope>
    <source>
        <strain evidence="4">KCTC 52042</strain>
    </source>
</reference>
<gene>
    <name evidence="3" type="ORF">ACFSVN_03970</name>
</gene>
<organism evidence="3 4">
    <name type="scientific">Gracilimonas halophila</name>
    <dbReference type="NCBI Taxonomy" id="1834464"/>
    <lineage>
        <taxon>Bacteria</taxon>
        <taxon>Pseudomonadati</taxon>
        <taxon>Balneolota</taxon>
        <taxon>Balneolia</taxon>
        <taxon>Balneolales</taxon>
        <taxon>Balneolaceae</taxon>
        <taxon>Gracilimonas</taxon>
    </lineage>
</organism>
<dbReference type="Pfam" id="PF18962">
    <property type="entry name" value="Por_Secre_tail"/>
    <property type="match status" value="1"/>
</dbReference>
<comment type="caution">
    <text evidence="3">The sequence shown here is derived from an EMBL/GenBank/DDBJ whole genome shotgun (WGS) entry which is preliminary data.</text>
</comment>
<dbReference type="Gene3D" id="2.160.20.110">
    <property type="match status" value="2"/>
</dbReference>